<evidence type="ECO:0000256" key="13">
    <source>
        <dbReference type="RuleBase" id="RU365061"/>
    </source>
</evidence>
<dbReference type="GO" id="GO:0000781">
    <property type="term" value="C:chromosome, telomeric region"/>
    <property type="evidence" value="ECO:0007669"/>
    <property type="project" value="UniProtKB-SubCell"/>
</dbReference>
<sequence length="1210" mass="134171">MRKVGNATLRMCYPNIVTLQGWLESTLNAFVRDIMDDIMDNSGGRAKALDEGGKEDPKTRTSAILVRYSTVTSGKSNGTECTPLKRSSTLPNRPLNPYAINKQRSSQEAMGDLLKNLKIALRTLHTISSSPAHPLHGILSNFLLSPPPASAAPPPPSKHFGKKYNPLHVIVDATVSHHVLTGHKNARKKAEREKVFVRQTEGRDVMALGYSYSKETLTTTSSLQSSTLTPGMTNIHLNSSVHYFKSASTRRLHDLIGDEWLTFLMRKCSCFAKCVAEPVPGDDSDSRCYFQLCGEPIFGAVKRLESTANPVGPKVNETEKRKETVIPRFRILYSQSFVKNVGLPKNNLLNILVKSPEKGFGDDEVKVLTARVLKIGNLKEDDIFKVLGNKKVPKVDSKIGRICRDVLRRYKRMDICRIFEATCPIRRKGASKKASKAKVTEANLNGFDFKTLIDMYTPHDAVIQFITRCFLELFPASLFGSSGNVNIVTEGLEKFCTIRLKENIAESELLRGFKLKEVEWLYNKGEGPVSRDCAVSRQNKMLNVLTFVYNIFIIPLIRSTFYVTETQFGGNSVFYYRKRVWKQIRKLSFETFNTRYDVLEGQEVAERLGRGKMGAAELRLVPKEKSVRGITMLQKRRFIDGIDGKIKAKGEIVKSGGGGGGKKQKVTAEGMVGGGGSDATAAKGNGSGAAAAAAVVGKPDATVNNKSFQTAKFKSTNNILQNSFQILKYEVERREKCFGSGIHISDMFSKVLEFKNRLISASKDGKTLPKLYWASSDIQSCFDNISQKHIFSLLQSLLDEDDYCISKYAVCHPYESRGKCNVKHVKSVSNDVIRFGDKAKSLAGSYTESVFVDGVTVSVEHKDRLIELLKEHVFDNVVVARDEAGREKFLVQKEGIAQGSVLSTLLCNVYFGDVEDKLLKGVFKGEDGELNLLVRVVDDFLLVSTKKQVAVDFLKRMTAGIEELGVIVNKSKTTVSFKTEEAGRCVEGEDFPFCGLLFNTETCEARYEYERFNGSKAVDDLTVEVAVQPGITMGIKSKTFVRPRCSEITLDSRLNGREQILDNLYQMFLLGGIKMNAYGRILEERRGKGKGTGGGGGEAEGAGEFEVFEVKQLDELITYAYALIQKRISQAGGLCSIKSEELKALGWRAFEEVYRRGKREGVAALLKEKVRLEGLGGGGGGGGGCSFLSRELKEAARRGLEKFNLNEFIY</sequence>
<keyword evidence="11 13" id="KW-0539">Nucleus</keyword>
<dbReference type="EC" id="2.7.7.49" evidence="2 13"/>
<evidence type="ECO:0000256" key="6">
    <source>
        <dbReference type="ARBA" id="ARBA00022695"/>
    </source>
</evidence>
<dbReference type="OrthoDB" id="197338at2759"/>
<dbReference type="InterPro" id="IPR003545">
    <property type="entry name" value="Telomerase_RT"/>
</dbReference>
<dbReference type="GO" id="GO:0003720">
    <property type="term" value="F:telomerase activity"/>
    <property type="evidence" value="ECO:0007669"/>
    <property type="project" value="InterPro"/>
</dbReference>
<evidence type="ECO:0000256" key="3">
    <source>
        <dbReference type="ARBA" id="ARBA00016182"/>
    </source>
</evidence>
<evidence type="ECO:0000256" key="12">
    <source>
        <dbReference type="ARBA" id="ARBA00048173"/>
    </source>
</evidence>
<dbReference type="GO" id="GO:0000333">
    <property type="term" value="C:telomerase catalytic core complex"/>
    <property type="evidence" value="ECO:0007669"/>
    <property type="project" value="TreeGrafter"/>
</dbReference>
<keyword evidence="8 13" id="KW-0460">Magnesium</keyword>
<keyword evidence="7 13" id="KW-0479">Metal-binding</keyword>
<comment type="subcellular location">
    <subcellularLocation>
        <location evidence="13">Nucleus</location>
    </subcellularLocation>
    <subcellularLocation>
        <location evidence="13">Chromosome</location>
        <location evidence="13">Telomere</location>
    </subcellularLocation>
</comment>
<keyword evidence="5 13" id="KW-0808">Transferase</keyword>
<evidence type="ECO:0000313" key="17">
    <source>
        <dbReference type="Proteomes" id="UP001165085"/>
    </source>
</evidence>
<organism evidence="16 17">
    <name type="scientific">Triparma strigata</name>
    <dbReference type="NCBI Taxonomy" id="1606541"/>
    <lineage>
        <taxon>Eukaryota</taxon>
        <taxon>Sar</taxon>
        <taxon>Stramenopiles</taxon>
        <taxon>Ochrophyta</taxon>
        <taxon>Bolidophyceae</taxon>
        <taxon>Parmales</taxon>
        <taxon>Triparmaceae</taxon>
        <taxon>Triparma</taxon>
    </lineage>
</organism>
<dbReference type="PRINTS" id="PR01365">
    <property type="entry name" value="TELOMERASERT"/>
</dbReference>
<evidence type="ECO:0000256" key="8">
    <source>
        <dbReference type="ARBA" id="ARBA00022842"/>
    </source>
</evidence>
<evidence type="ECO:0000256" key="1">
    <source>
        <dbReference type="ARBA" id="ARBA00008001"/>
    </source>
</evidence>
<dbReference type="Gene3D" id="1.10.132.70">
    <property type="match status" value="1"/>
</dbReference>
<keyword evidence="10 13" id="KW-0695">RNA-directed DNA polymerase</keyword>
<keyword evidence="4 13" id="KW-0158">Chromosome</keyword>
<dbReference type="InterPro" id="IPR043502">
    <property type="entry name" value="DNA/RNA_pol_sf"/>
</dbReference>
<gene>
    <name evidence="16" type="ORF">TrST_g13889</name>
</gene>
<dbReference type="SMART" id="SM00975">
    <property type="entry name" value="Telomerase_RBD"/>
    <property type="match status" value="1"/>
</dbReference>
<evidence type="ECO:0000256" key="7">
    <source>
        <dbReference type="ARBA" id="ARBA00022723"/>
    </source>
</evidence>
<dbReference type="GO" id="GO:0042162">
    <property type="term" value="F:telomeric DNA binding"/>
    <property type="evidence" value="ECO:0007669"/>
    <property type="project" value="TreeGrafter"/>
</dbReference>
<dbReference type="InterPro" id="IPR021891">
    <property type="entry name" value="Telomerase_RBD"/>
</dbReference>
<dbReference type="GO" id="GO:0007004">
    <property type="term" value="P:telomere maintenance via telomerase"/>
    <property type="evidence" value="ECO:0007669"/>
    <property type="project" value="TreeGrafter"/>
</dbReference>
<evidence type="ECO:0000256" key="2">
    <source>
        <dbReference type="ARBA" id="ARBA00012493"/>
    </source>
</evidence>
<feature type="compositionally biased region" description="Polar residues" evidence="14">
    <location>
        <begin position="76"/>
        <end position="91"/>
    </location>
</feature>
<comment type="caution">
    <text evidence="16">The sequence shown here is derived from an EMBL/GenBank/DDBJ whole genome shotgun (WGS) entry which is preliminary data.</text>
</comment>
<dbReference type="AlphaFoldDB" id="A0A9W7BH33"/>
<evidence type="ECO:0000256" key="14">
    <source>
        <dbReference type="SAM" id="MobiDB-lite"/>
    </source>
</evidence>
<comment type="catalytic activity">
    <reaction evidence="12 13">
        <text>DNA(n) + a 2'-deoxyribonucleoside 5'-triphosphate = DNA(n+1) + diphosphate</text>
        <dbReference type="Rhea" id="RHEA:22508"/>
        <dbReference type="Rhea" id="RHEA-COMP:17339"/>
        <dbReference type="Rhea" id="RHEA-COMP:17340"/>
        <dbReference type="ChEBI" id="CHEBI:33019"/>
        <dbReference type="ChEBI" id="CHEBI:61560"/>
        <dbReference type="ChEBI" id="CHEBI:173112"/>
        <dbReference type="EC" id="2.7.7.49"/>
    </reaction>
</comment>
<evidence type="ECO:0000256" key="4">
    <source>
        <dbReference type="ARBA" id="ARBA00022454"/>
    </source>
</evidence>
<dbReference type="InterPro" id="IPR000477">
    <property type="entry name" value="RT_dom"/>
</dbReference>
<evidence type="ECO:0000256" key="9">
    <source>
        <dbReference type="ARBA" id="ARBA00022895"/>
    </source>
</evidence>
<reference evidence="17" key="1">
    <citation type="journal article" date="2023" name="Commun. Biol.">
        <title>Genome analysis of Parmales, the sister group of diatoms, reveals the evolutionary specialization of diatoms from phago-mixotrophs to photoautotrophs.</title>
        <authorList>
            <person name="Ban H."/>
            <person name="Sato S."/>
            <person name="Yoshikawa S."/>
            <person name="Yamada K."/>
            <person name="Nakamura Y."/>
            <person name="Ichinomiya M."/>
            <person name="Sato N."/>
            <person name="Blanc-Mathieu R."/>
            <person name="Endo H."/>
            <person name="Kuwata A."/>
            <person name="Ogata H."/>
        </authorList>
    </citation>
    <scope>NUCLEOTIDE SEQUENCE [LARGE SCALE GENOMIC DNA]</scope>
    <source>
        <strain evidence="17">NIES 3701</strain>
    </source>
</reference>
<name>A0A9W7BH33_9STRA</name>
<feature type="domain" description="Reverse transcriptase" evidence="15">
    <location>
        <begin position="602"/>
        <end position="998"/>
    </location>
</feature>
<evidence type="ECO:0000256" key="5">
    <source>
        <dbReference type="ARBA" id="ARBA00022679"/>
    </source>
</evidence>
<dbReference type="Proteomes" id="UP001165085">
    <property type="component" value="Unassembled WGS sequence"/>
</dbReference>
<evidence type="ECO:0000313" key="16">
    <source>
        <dbReference type="EMBL" id="GMH86573.1"/>
    </source>
</evidence>
<dbReference type="CDD" id="cd01648">
    <property type="entry name" value="TERT"/>
    <property type="match status" value="1"/>
</dbReference>
<keyword evidence="9 13" id="KW-0779">Telomere</keyword>
<dbReference type="GO" id="GO:0070034">
    <property type="term" value="F:telomerase RNA binding"/>
    <property type="evidence" value="ECO:0007669"/>
    <property type="project" value="TreeGrafter"/>
</dbReference>
<accession>A0A9W7BH33</accession>
<feature type="region of interest" description="Disordered" evidence="14">
    <location>
        <begin position="76"/>
        <end position="96"/>
    </location>
</feature>
<keyword evidence="17" id="KW-1185">Reference proteome</keyword>
<evidence type="ECO:0000256" key="11">
    <source>
        <dbReference type="ARBA" id="ARBA00023242"/>
    </source>
</evidence>
<comment type="similarity">
    <text evidence="1 13">Belongs to the reverse transcriptase family. Telomerase subfamily.</text>
</comment>
<dbReference type="Pfam" id="PF00078">
    <property type="entry name" value="RVT_1"/>
    <property type="match status" value="1"/>
</dbReference>
<dbReference type="PANTHER" id="PTHR12066">
    <property type="entry name" value="TELOMERASE REVERSE TRANSCRIPTASE"/>
    <property type="match status" value="1"/>
</dbReference>
<dbReference type="PROSITE" id="PS50878">
    <property type="entry name" value="RT_POL"/>
    <property type="match status" value="1"/>
</dbReference>
<keyword evidence="6 13" id="KW-0548">Nucleotidyltransferase</keyword>
<comment type="function">
    <text evidence="13">Telomerase is a ribonucleoprotein enzyme essential for the replication of chromosome termini in most eukaryotes. It elongates telomeres. It is a reverse transcriptase that adds simple sequence repeats to chromosome ends by copying a template sequence within the RNA component of the enzyme.</text>
</comment>
<evidence type="ECO:0000256" key="10">
    <source>
        <dbReference type="ARBA" id="ARBA00022918"/>
    </source>
</evidence>
<evidence type="ECO:0000259" key="15">
    <source>
        <dbReference type="PROSITE" id="PS50878"/>
    </source>
</evidence>
<dbReference type="EMBL" id="BRXY01000317">
    <property type="protein sequence ID" value="GMH86573.1"/>
    <property type="molecule type" value="Genomic_DNA"/>
</dbReference>
<dbReference type="Pfam" id="PF12009">
    <property type="entry name" value="Telomerase_RBD"/>
    <property type="match status" value="1"/>
</dbReference>
<dbReference type="GO" id="GO:0046872">
    <property type="term" value="F:metal ion binding"/>
    <property type="evidence" value="ECO:0007669"/>
    <property type="project" value="UniProtKB-KW"/>
</dbReference>
<protein>
    <recommendedName>
        <fullName evidence="3 13">Telomerase reverse transcriptase</fullName>
        <ecNumber evidence="2 13">2.7.7.49</ecNumber>
    </recommendedName>
    <alternativeName>
        <fullName evidence="13">Telomerase catalytic subunit</fullName>
    </alternativeName>
</protein>
<proteinExistence type="inferred from homology"/>
<dbReference type="PANTHER" id="PTHR12066:SF0">
    <property type="entry name" value="TELOMERASE REVERSE TRANSCRIPTASE"/>
    <property type="match status" value="1"/>
</dbReference>
<dbReference type="Gene3D" id="3.30.70.2630">
    <property type="match status" value="1"/>
</dbReference>
<dbReference type="SUPFAM" id="SSF56672">
    <property type="entry name" value="DNA/RNA polymerases"/>
    <property type="match status" value="1"/>
</dbReference>